<evidence type="ECO:0000256" key="1">
    <source>
        <dbReference type="SAM" id="Phobius"/>
    </source>
</evidence>
<reference evidence="3" key="1">
    <citation type="submission" date="2014-09" db="EMBL/GenBank/DDBJ databases">
        <authorList>
            <person name="Magalhaes I.L.F."/>
            <person name="Oliveira U."/>
            <person name="Santos F.R."/>
            <person name="Vidigal T.H.D.A."/>
            <person name="Brescovit A.D."/>
            <person name="Santos A.J."/>
        </authorList>
    </citation>
    <scope>NUCLEOTIDE SEQUENCE</scope>
    <source>
        <tissue evidence="3">Shoot tissue taken approximately 20 cm above the soil surface</tissue>
    </source>
</reference>
<keyword evidence="1" id="KW-1133">Transmembrane helix</keyword>
<evidence type="ECO:0000256" key="2">
    <source>
        <dbReference type="SAM" id="SignalP"/>
    </source>
</evidence>
<dbReference type="EMBL" id="GBRH01179577">
    <property type="protein sequence ID" value="JAE18319.1"/>
    <property type="molecule type" value="Transcribed_RNA"/>
</dbReference>
<dbReference type="AlphaFoldDB" id="A0A0A9G4C4"/>
<keyword evidence="2" id="KW-0732">Signal</keyword>
<keyword evidence="1" id="KW-0472">Membrane</keyword>
<feature type="transmembrane region" description="Helical" evidence="1">
    <location>
        <begin position="47"/>
        <end position="65"/>
    </location>
</feature>
<feature type="signal peptide" evidence="2">
    <location>
        <begin position="1"/>
        <end position="23"/>
    </location>
</feature>
<keyword evidence="1" id="KW-0812">Transmembrane</keyword>
<name>A0A0A9G4C4_ARUDO</name>
<evidence type="ECO:0000313" key="3">
    <source>
        <dbReference type="EMBL" id="JAE18319.1"/>
    </source>
</evidence>
<sequence>MTLTPSVLSFLFVLCARLFPCSAHFSFPFLVAPIDPPLRAGQREIGQAFLCCFYVAIFMLCKVNVKICCANINCAKLMHKYVVQSSCKICAMFTLKFSV</sequence>
<organism evidence="3">
    <name type="scientific">Arundo donax</name>
    <name type="common">Giant reed</name>
    <name type="synonym">Donax arundinaceus</name>
    <dbReference type="NCBI Taxonomy" id="35708"/>
    <lineage>
        <taxon>Eukaryota</taxon>
        <taxon>Viridiplantae</taxon>
        <taxon>Streptophyta</taxon>
        <taxon>Embryophyta</taxon>
        <taxon>Tracheophyta</taxon>
        <taxon>Spermatophyta</taxon>
        <taxon>Magnoliopsida</taxon>
        <taxon>Liliopsida</taxon>
        <taxon>Poales</taxon>
        <taxon>Poaceae</taxon>
        <taxon>PACMAD clade</taxon>
        <taxon>Arundinoideae</taxon>
        <taxon>Arundineae</taxon>
        <taxon>Arundo</taxon>
    </lineage>
</organism>
<accession>A0A0A9G4C4</accession>
<proteinExistence type="predicted"/>
<feature type="chain" id="PRO_5002062428" description="Secreted protein" evidence="2">
    <location>
        <begin position="24"/>
        <end position="99"/>
    </location>
</feature>
<protein>
    <recommendedName>
        <fullName evidence="4">Secreted protein</fullName>
    </recommendedName>
</protein>
<evidence type="ECO:0008006" key="4">
    <source>
        <dbReference type="Google" id="ProtNLM"/>
    </source>
</evidence>
<reference evidence="3" key="2">
    <citation type="journal article" date="2015" name="Data Brief">
        <title>Shoot transcriptome of the giant reed, Arundo donax.</title>
        <authorList>
            <person name="Barrero R.A."/>
            <person name="Guerrero F.D."/>
            <person name="Moolhuijzen P."/>
            <person name="Goolsby J.A."/>
            <person name="Tidwell J."/>
            <person name="Bellgard S.E."/>
            <person name="Bellgard M.I."/>
        </authorList>
    </citation>
    <scope>NUCLEOTIDE SEQUENCE</scope>
    <source>
        <tissue evidence="3">Shoot tissue taken approximately 20 cm above the soil surface</tissue>
    </source>
</reference>